<reference evidence="2" key="1">
    <citation type="journal article" date="2014" name="Int. J. Syst. Evol. Microbiol.">
        <title>Complete genome sequence of Corynebacterium casei LMG S-19264T (=DSM 44701T), isolated from a smear-ripened cheese.</title>
        <authorList>
            <consortium name="US DOE Joint Genome Institute (JGI-PGF)"/>
            <person name="Walter F."/>
            <person name="Albersmeier A."/>
            <person name="Kalinowski J."/>
            <person name="Ruckert C."/>
        </authorList>
    </citation>
    <scope>NUCLEOTIDE SEQUENCE</scope>
    <source>
        <strain evidence="2">CCM 8433</strain>
    </source>
</reference>
<dbReference type="EMBL" id="BMDT01000001">
    <property type="protein sequence ID" value="GGI64745.1"/>
    <property type="molecule type" value="Genomic_DNA"/>
</dbReference>
<proteinExistence type="predicted"/>
<dbReference type="NCBIfam" id="TIGR01760">
    <property type="entry name" value="tape_meas_TP901"/>
    <property type="match status" value="2"/>
</dbReference>
<gene>
    <name evidence="2" type="ORF">GCM10011482_03990</name>
</gene>
<keyword evidence="3" id="KW-1185">Reference proteome</keyword>
<evidence type="ECO:0000313" key="2">
    <source>
        <dbReference type="EMBL" id="GGI64745.1"/>
    </source>
</evidence>
<sequence length="1561" mass="167809">MSGATPLGNMVIKLGLDDADFGRGVANSKKQVSYLAKEMSANMKIADMAGNQLGKLGTKYDGLTKIIGAQENQVKDLKKAYDDSFVDGKATEQTKRLAAQLQDANGKLANYKIQLQQTAGAMAEYKIRNEGFTGAVNKASDSLIIHGKRLESAGSAMTKGLTVPLVVGAAAVTTAAISWESAFAGVLKTNDEVVGKNGKVVYSFKDLEDGLRGLAKELPASHKEIAATAEAAGQLGIQTDNVVGFTKTMIDLGESTNMSAESAATSLARFANITQMSQKDFGKLGSVVVDLGNNFATTEQEIVDMGLRLAGAGKQIGMSEGEIMGFAAALSSVGVEAEAGGSAFSKVMVNMQLATEKGSVAFDELDAMARAAGYTLNDVNTAVQTGGKAQKGMASALGVSSKQLGKMYKEADKSAIALHQFSEVAGMTNMEFAELFKNDPSKAIMKFVEGLANAEKQGKSAIRVLDDMDITEVRLRDSLLRAANASGVFEGAVKQGNKAWKENTALTEEANKRYETTESKLKMLKNEVVDTAIDLGGPFVDALRDSLAVSKPLIKGLGDLAKAFSDADPKTQKMILGLIATAAAAGPLLSITGKLSGGIGGVGKSFVELSASMAKKKAITEVTKAFADGNVSAGDLLTTLGGGVGTVGKFGGAAATASGPAGLGAMMGVLGPLTPAILGVVGVGGALAVGYGAWKLWGEEAYNSAQRTKDWGIDVGKATGDALTEVKTYSGEAIGQFRLLEQGLTENTQSLAENFAKMGESIETNMIAKIRTLKELVDLMPEDVKKASEKITEEEVAHQEQYLEVVQKNNEKIAEIREDASKHNRELSYADAVRIRALSEESSVAYVQSLGKSETETKKILAAMTGDVTTASKEQAAEWLSNLGKQRNGSKTEYANMVKDLETGLVDAGYDLNSEYAKSQLELLKKSGESAATITEDQMAMILERYPELIDVVHLASGQMISETANASQYLIEDNEKLVESFGNFSQAVKEAADSNKKEIALTLDQSNAFGSFWNDLILDPKTGEVSTNAQEEVNKAAKSEKGWNQLMWISKDANVSSDVKMMIAEAAIANGKWEQMSFTEQQALLDSNVTQTMTQTLQAKGYWEKLTFDQKKAVIESNTPEMMAETVFNIGLWNELQPEVKELDAQNQKLISAVGQSEEKMADWKKIPDTVKQFQGENYDLLTKIYESNENFKRWQSIPNDEKIMLAENTDLLEKVATSKEVYGAWEKMPMTEKMMLGNNTDLSSKVFASTETMNAWIKLDPQIKALVAENQDLMAKVEDGTLSIDTFNKNEPGLKTLLGDATSVINQSIQAETALSNFHNNNPKNKILTGDSTNVQNASRTGVGSVNNFERATAKVKYLKAVDDASWNAGKATGAVQTFGRQGDKKITLTTVTKNITQWITEKFTKNATGTNFHPGGLAMVNDQRGAMYRELVQHPTGETYIPQGRNVMLDLPRGSKVYTAAQTKQMVPRYAEGVGIPKNSTLVKNLEAVNNRNIETTTVIQNDNRELVSLMRQMLNTIARLKPEINVNTQGNIEDLDLRNLNSDLGWLAQIEGGGLGG</sequence>
<dbReference type="InterPro" id="IPR010090">
    <property type="entry name" value="Phage_tape_meas"/>
</dbReference>
<dbReference type="RefSeq" id="WP_188366577.1">
    <property type="nucleotide sequence ID" value="NZ_BMDT01000001.1"/>
</dbReference>
<dbReference type="Pfam" id="PF10145">
    <property type="entry name" value="PhageMin_Tail"/>
    <property type="match status" value="1"/>
</dbReference>
<evidence type="ECO:0000313" key="3">
    <source>
        <dbReference type="Proteomes" id="UP000622610"/>
    </source>
</evidence>
<reference evidence="2" key="2">
    <citation type="submission" date="2020-09" db="EMBL/GenBank/DDBJ databases">
        <authorList>
            <person name="Sun Q."/>
            <person name="Sedlacek I."/>
        </authorList>
    </citation>
    <scope>NUCLEOTIDE SEQUENCE</scope>
    <source>
        <strain evidence="2">CCM 8433</strain>
    </source>
</reference>
<feature type="domain" description="Phage tail tape measure protein" evidence="1">
    <location>
        <begin position="212"/>
        <end position="416"/>
    </location>
</feature>
<protein>
    <recommendedName>
        <fullName evidence="1">Phage tail tape measure protein domain-containing protein</fullName>
    </recommendedName>
</protein>
<dbReference type="Proteomes" id="UP000622610">
    <property type="component" value="Unassembled WGS sequence"/>
</dbReference>
<comment type="caution">
    <text evidence="2">The sequence shown here is derived from an EMBL/GenBank/DDBJ whole genome shotgun (WGS) entry which is preliminary data.</text>
</comment>
<organism evidence="2 3">
    <name type="scientific">Enterococcus alcedinis</name>
    <dbReference type="NCBI Taxonomy" id="1274384"/>
    <lineage>
        <taxon>Bacteria</taxon>
        <taxon>Bacillati</taxon>
        <taxon>Bacillota</taxon>
        <taxon>Bacilli</taxon>
        <taxon>Lactobacillales</taxon>
        <taxon>Enterococcaceae</taxon>
        <taxon>Enterococcus</taxon>
    </lineage>
</organism>
<name>A0A917N3J1_9ENTE</name>
<accession>A0A917N3J1</accession>
<evidence type="ECO:0000259" key="1">
    <source>
        <dbReference type="Pfam" id="PF10145"/>
    </source>
</evidence>